<reference evidence="4 5" key="1">
    <citation type="submission" date="2024-10" db="EMBL/GenBank/DDBJ databases">
        <title>The Natural Products Discovery Center: Release of the First 8490 Sequenced Strains for Exploring Actinobacteria Biosynthetic Diversity.</title>
        <authorList>
            <person name="Kalkreuter E."/>
            <person name="Kautsar S.A."/>
            <person name="Yang D."/>
            <person name="Bader C.D."/>
            <person name="Teijaro C.N."/>
            <person name="Fluegel L."/>
            <person name="Davis C.M."/>
            <person name="Simpson J.R."/>
            <person name="Lauterbach L."/>
            <person name="Steele A.D."/>
            <person name="Gui C."/>
            <person name="Meng S."/>
            <person name="Li G."/>
            <person name="Viehrig K."/>
            <person name="Ye F."/>
            <person name="Su P."/>
            <person name="Kiefer A.F."/>
            <person name="Nichols A."/>
            <person name="Cepeda A.J."/>
            <person name="Yan W."/>
            <person name="Fan B."/>
            <person name="Jiang Y."/>
            <person name="Adhikari A."/>
            <person name="Zheng C.-J."/>
            <person name="Schuster L."/>
            <person name="Cowan T.M."/>
            <person name="Smanski M.J."/>
            <person name="Chevrette M.G."/>
            <person name="De Carvalho L.P.S."/>
            <person name="Shen B."/>
        </authorList>
    </citation>
    <scope>NUCLEOTIDE SEQUENCE [LARGE SCALE GENOMIC DNA]</scope>
    <source>
        <strain evidence="4 5">NPDC000087</strain>
    </source>
</reference>
<evidence type="ECO:0000259" key="3">
    <source>
        <dbReference type="Pfam" id="PF13360"/>
    </source>
</evidence>
<feature type="region of interest" description="Disordered" evidence="1">
    <location>
        <begin position="366"/>
        <end position="390"/>
    </location>
</feature>
<feature type="domain" description="Pyrrolo-quinoline quinone repeat" evidence="3">
    <location>
        <begin position="62"/>
        <end position="197"/>
    </location>
</feature>
<feature type="transmembrane region" description="Helical" evidence="2">
    <location>
        <begin position="25"/>
        <end position="45"/>
    </location>
</feature>
<protein>
    <submittedName>
        <fullName evidence="4">PQQ-binding-like beta-propeller repeat protein</fullName>
    </submittedName>
</protein>
<keyword evidence="2" id="KW-0472">Membrane</keyword>
<keyword evidence="2" id="KW-0812">Transmembrane</keyword>
<evidence type="ECO:0000256" key="2">
    <source>
        <dbReference type="SAM" id="Phobius"/>
    </source>
</evidence>
<keyword evidence="2" id="KW-1133">Transmembrane helix</keyword>
<name>A0ABW6WN70_9ACTN</name>
<dbReference type="EMBL" id="JBIAZU010000005">
    <property type="protein sequence ID" value="MFF5293612.1"/>
    <property type="molecule type" value="Genomic_DNA"/>
</dbReference>
<dbReference type="RefSeq" id="WP_020513246.1">
    <property type="nucleotide sequence ID" value="NZ_JBIAZU010000005.1"/>
</dbReference>
<dbReference type="InterPro" id="IPR002372">
    <property type="entry name" value="PQQ_rpt_dom"/>
</dbReference>
<dbReference type="InterPro" id="IPR015943">
    <property type="entry name" value="WD40/YVTN_repeat-like_dom_sf"/>
</dbReference>
<keyword evidence="5" id="KW-1185">Reference proteome</keyword>
<gene>
    <name evidence="4" type="ORF">ACFY35_29620</name>
</gene>
<evidence type="ECO:0000313" key="5">
    <source>
        <dbReference type="Proteomes" id="UP001602245"/>
    </source>
</evidence>
<accession>A0ABW6WN70</accession>
<dbReference type="InterPro" id="IPR011047">
    <property type="entry name" value="Quinoprotein_ADH-like_sf"/>
</dbReference>
<dbReference type="Gene3D" id="2.130.10.10">
    <property type="entry name" value="YVTN repeat-like/Quinoprotein amine dehydrogenase"/>
    <property type="match status" value="1"/>
</dbReference>
<evidence type="ECO:0000313" key="4">
    <source>
        <dbReference type="EMBL" id="MFF5293612.1"/>
    </source>
</evidence>
<comment type="caution">
    <text evidence="4">The sequence shown here is derived from an EMBL/GenBank/DDBJ whole genome shotgun (WGS) entry which is preliminary data.</text>
</comment>
<organism evidence="4 5">
    <name type="scientific">Paractinoplanes globisporus</name>
    <dbReference type="NCBI Taxonomy" id="113565"/>
    <lineage>
        <taxon>Bacteria</taxon>
        <taxon>Bacillati</taxon>
        <taxon>Actinomycetota</taxon>
        <taxon>Actinomycetes</taxon>
        <taxon>Micromonosporales</taxon>
        <taxon>Micromonosporaceae</taxon>
        <taxon>Paractinoplanes</taxon>
    </lineage>
</organism>
<dbReference type="Proteomes" id="UP001602245">
    <property type="component" value="Unassembled WGS sequence"/>
</dbReference>
<proteinExistence type="predicted"/>
<dbReference type="Pfam" id="PF13360">
    <property type="entry name" value="PQQ_2"/>
    <property type="match status" value="1"/>
</dbReference>
<evidence type="ECO:0000256" key="1">
    <source>
        <dbReference type="SAM" id="MobiDB-lite"/>
    </source>
</evidence>
<feature type="compositionally biased region" description="Polar residues" evidence="1">
    <location>
        <begin position="366"/>
        <end position="380"/>
    </location>
</feature>
<sequence length="448" mass="46754">MTVIDLGEVTHQDAGPSIPVNYRRVLRVLLAALTVVGVLAVAGSAHGTRPGLRTLWITPYSQDTIALDARTVYVAQAGDDGQQSLAAYDLATGARRWSAAVQPSEFASRPAGDTVLVPTDTITVTHEEPNGDTYYYITAGTTIALDAATGAERWRVKGDASPLPAGTALVTEHDWRNRVVGLRLLALHDGAERWKLALPPLAGFTLLPGPEHPEAVATVGEDGTAAIYGFADGKVRATGRVPWDATAALTVSLIPAGRGFAVVRAQPDGGSLTTVYSADTLRPLWQAGSVTSCGELICSTGLGGVAGHDPATGRVVWTLPDTFDGWAISPDRMVTLANGDNTEFQLVDSRTGKRLGEPIAGMLASSSNVAGVPPTGNTDGTMLATRPSRDPAGQLVVSRIDLADGAQTPLGRFGPSGEQALCFTSPGYLACPRYDGLHIMAVRSRDGG</sequence>
<dbReference type="SUPFAM" id="SSF50998">
    <property type="entry name" value="Quinoprotein alcohol dehydrogenase-like"/>
    <property type="match status" value="1"/>
</dbReference>